<protein>
    <recommendedName>
        <fullName evidence="7">WD repeat-containing protein 53</fullName>
    </recommendedName>
</protein>
<dbReference type="InterPro" id="IPR019775">
    <property type="entry name" value="WD40_repeat_CS"/>
</dbReference>
<evidence type="ECO:0000256" key="4">
    <source>
        <dbReference type="SAM" id="MobiDB-lite"/>
    </source>
</evidence>
<organism evidence="5 6">
    <name type="scientific">Alosa alosa</name>
    <name type="common">allis shad</name>
    <dbReference type="NCBI Taxonomy" id="278164"/>
    <lineage>
        <taxon>Eukaryota</taxon>
        <taxon>Metazoa</taxon>
        <taxon>Chordata</taxon>
        <taxon>Craniata</taxon>
        <taxon>Vertebrata</taxon>
        <taxon>Euteleostomi</taxon>
        <taxon>Actinopterygii</taxon>
        <taxon>Neopterygii</taxon>
        <taxon>Teleostei</taxon>
        <taxon>Clupei</taxon>
        <taxon>Clupeiformes</taxon>
        <taxon>Clupeoidei</taxon>
        <taxon>Clupeidae</taxon>
        <taxon>Alosa</taxon>
    </lineage>
</organism>
<keyword evidence="1 3" id="KW-0853">WD repeat</keyword>
<comment type="caution">
    <text evidence="5">The sequence shown here is derived from an EMBL/GenBank/DDBJ whole genome shotgun (WGS) entry which is preliminary data.</text>
</comment>
<evidence type="ECO:0000256" key="2">
    <source>
        <dbReference type="ARBA" id="ARBA00022737"/>
    </source>
</evidence>
<feature type="region of interest" description="Disordered" evidence="4">
    <location>
        <begin position="189"/>
        <end position="240"/>
    </location>
</feature>
<dbReference type="PANTHER" id="PTHR44666">
    <property type="entry name" value="WD REPEAT-CONTAINING PROTEIN 53"/>
    <property type="match status" value="1"/>
</dbReference>
<dbReference type="InterPro" id="IPR042453">
    <property type="entry name" value="WDR53"/>
</dbReference>
<dbReference type="InterPro" id="IPR036322">
    <property type="entry name" value="WD40_repeat_dom_sf"/>
</dbReference>
<evidence type="ECO:0000256" key="1">
    <source>
        <dbReference type="ARBA" id="ARBA00022574"/>
    </source>
</evidence>
<dbReference type="PROSITE" id="PS50082">
    <property type="entry name" value="WD_REPEATS_2"/>
    <property type="match status" value="1"/>
</dbReference>
<dbReference type="AlphaFoldDB" id="A0AAV6FHI4"/>
<evidence type="ECO:0000313" key="6">
    <source>
        <dbReference type="Proteomes" id="UP000823561"/>
    </source>
</evidence>
<accession>A0AAV6FHI4</accession>
<feature type="compositionally biased region" description="Low complexity" evidence="4">
    <location>
        <begin position="193"/>
        <end position="202"/>
    </location>
</feature>
<evidence type="ECO:0008006" key="7">
    <source>
        <dbReference type="Google" id="ProtNLM"/>
    </source>
</evidence>
<keyword evidence="2" id="KW-0677">Repeat</keyword>
<dbReference type="SMART" id="SM00320">
    <property type="entry name" value="WD40"/>
    <property type="match status" value="3"/>
</dbReference>
<dbReference type="PANTHER" id="PTHR44666:SF1">
    <property type="entry name" value="WD REPEAT-CONTAINING PROTEIN 53"/>
    <property type="match status" value="1"/>
</dbReference>
<evidence type="ECO:0000256" key="3">
    <source>
        <dbReference type="PROSITE-ProRule" id="PRU00221"/>
    </source>
</evidence>
<proteinExistence type="predicted"/>
<dbReference type="Proteomes" id="UP000823561">
    <property type="component" value="Unassembled WGS sequence"/>
</dbReference>
<reference evidence="5" key="1">
    <citation type="submission" date="2020-10" db="EMBL/GenBank/DDBJ databases">
        <title>Chromosome-scale genome assembly of the Allis shad, Alosa alosa.</title>
        <authorList>
            <person name="Margot Z."/>
            <person name="Christophe K."/>
            <person name="Cabau C."/>
            <person name="Louis A."/>
            <person name="Berthelot C."/>
            <person name="Parey E."/>
            <person name="Roest Crollius H."/>
            <person name="Montfort J."/>
            <person name="Robinson-Rechavi M."/>
            <person name="Bucao C."/>
            <person name="Bouchez O."/>
            <person name="Gislard M."/>
            <person name="Lluch J."/>
            <person name="Milhes M."/>
            <person name="Lampietro C."/>
            <person name="Lopez Roques C."/>
            <person name="Donnadieu C."/>
            <person name="Braasch I."/>
            <person name="Desvignes T."/>
            <person name="Postlethwait J."/>
            <person name="Bobe J."/>
            <person name="Guiguen Y."/>
        </authorList>
    </citation>
    <scope>NUCLEOTIDE SEQUENCE</scope>
    <source>
        <strain evidence="5">M-15738</strain>
        <tissue evidence="5">Blood</tissue>
    </source>
</reference>
<feature type="repeat" description="WD" evidence="3">
    <location>
        <begin position="43"/>
        <end position="85"/>
    </location>
</feature>
<sequence length="302" mass="31904">MRLTGCRAESVKMRLTGTMLAAGDDSGAVRIVEVQNGKVVRTLRRHTNICSSVAFRPQRPQSLVSAGLDMQVLLWNLQKTRPLWAVDLQDSHEQAEQAGRPGQLFNPPLAHCVSASSCGDLLACAAEDGRLHLLRVGTGSHLDHQGALQGHSQGASQAHFVHFLPHPYWLLSAGNDGLVALWDVSAHARPPEAKASNSSRPPASRRKARIRPKGRRPPATATPLGEEHAGGPESAAAGEGVCEGAEAGVCGAGPGTQESTGPALSFTHTDKVNWVCPALLQGTPSVVVADQSADLYVYPLTL</sequence>
<evidence type="ECO:0000313" key="5">
    <source>
        <dbReference type="EMBL" id="KAG5260547.1"/>
    </source>
</evidence>
<name>A0AAV6FHI4_9TELE</name>
<feature type="compositionally biased region" description="Basic residues" evidence="4">
    <location>
        <begin position="203"/>
        <end position="216"/>
    </location>
</feature>
<feature type="compositionally biased region" description="Low complexity" evidence="4">
    <location>
        <begin position="231"/>
        <end position="240"/>
    </location>
</feature>
<dbReference type="SUPFAM" id="SSF50978">
    <property type="entry name" value="WD40 repeat-like"/>
    <property type="match status" value="1"/>
</dbReference>
<gene>
    <name evidence="5" type="ORF">AALO_G00306690</name>
</gene>
<dbReference type="PROSITE" id="PS00678">
    <property type="entry name" value="WD_REPEATS_1"/>
    <property type="match status" value="2"/>
</dbReference>
<dbReference type="InterPro" id="IPR001680">
    <property type="entry name" value="WD40_rpt"/>
</dbReference>
<dbReference type="InterPro" id="IPR015943">
    <property type="entry name" value="WD40/YVTN_repeat-like_dom_sf"/>
</dbReference>
<dbReference type="Gene3D" id="2.130.10.10">
    <property type="entry name" value="YVTN repeat-like/Quinoprotein amine dehydrogenase"/>
    <property type="match status" value="2"/>
</dbReference>
<dbReference type="EMBL" id="JADWDJ010000124">
    <property type="protein sequence ID" value="KAG5260547.1"/>
    <property type="molecule type" value="Genomic_DNA"/>
</dbReference>
<dbReference type="Pfam" id="PF00400">
    <property type="entry name" value="WD40"/>
    <property type="match status" value="2"/>
</dbReference>
<keyword evidence="6" id="KW-1185">Reference proteome</keyword>